<evidence type="ECO:0000313" key="7">
    <source>
        <dbReference type="EMBL" id="HHJ63793.1"/>
    </source>
</evidence>
<dbReference type="Gene3D" id="3.30.700.10">
    <property type="entry name" value="Glycoprotein, Type 4 Pilin"/>
    <property type="match status" value="1"/>
</dbReference>
<dbReference type="GO" id="GO:0016020">
    <property type="term" value="C:membrane"/>
    <property type="evidence" value="ECO:0007669"/>
    <property type="project" value="UniProtKB-SubCell"/>
</dbReference>
<gene>
    <name evidence="7" type="ORF">ENJ61_02700</name>
</gene>
<dbReference type="InterPro" id="IPR045584">
    <property type="entry name" value="Pilin-like"/>
</dbReference>
<keyword evidence="4 6" id="KW-1133">Transmembrane helix</keyword>
<dbReference type="PROSITE" id="PS00409">
    <property type="entry name" value="PROKAR_NTER_METHYL"/>
    <property type="match status" value="1"/>
</dbReference>
<dbReference type="PANTHER" id="PTHR30093:SF44">
    <property type="entry name" value="TYPE II SECRETION SYSTEM CORE PROTEIN G"/>
    <property type="match status" value="1"/>
</dbReference>
<dbReference type="SUPFAM" id="SSF54523">
    <property type="entry name" value="Pili subunits"/>
    <property type="match status" value="1"/>
</dbReference>
<dbReference type="GO" id="GO:0015627">
    <property type="term" value="C:type II protein secretion system complex"/>
    <property type="evidence" value="ECO:0007669"/>
    <property type="project" value="InterPro"/>
</dbReference>
<name>A0A7C5Q2D3_AQUAO</name>
<keyword evidence="5 6" id="KW-0472">Membrane</keyword>
<dbReference type="NCBIfam" id="TIGR02532">
    <property type="entry name" value="IV_pilin_GFxxxE"/>
    <property type="match status" value="1"/>
</dbReference>
<evidence type="ECO:0000256" key="6">
    <source>
        <dbReference type="SAM" id="Phobius"/>
    </source>
</evidence>
<evidence type="ECO:0000256" key="1">
    <source>
        <dbReference type="ARBA" id="ARBA00004167"/>
    </source>
</evidence>
<dbReference type="PANTHER" id="PTHR30093">
    <property type="entry name" value="GENERAL SECRETION PATHWAY PROTEIN G"/>
    <property type="match status" value="1"/>
</dbReference>
<dbReference type="AlphaFoldDB" id="A0A7C5Q2D3"/>
<evidence type="ECO:0000256" key="2">
    <source>
        <dbReference type="ARBA" id="ARBA00022481"/>
    </source>
</evidence>
<evidence type="ECO:0000256" key="5">
    <source>
        <dbReference type="ARBA" id="ARBA00023136"/>
    </source>
</evidence>
<dbReference type="GO" id="GO:0015628">
    <property type="term" value="P:protein secretion by the type II secretion system"/>
    <property type="evidence" value="ECO:0007669"/>
    <property type="project" value="InterPro"/>
</dbReference>
<dbReference type="PRINTS" id="PR00813">
    <property type="entry name" value="BCTERIALGSPG"/>
</dbReference>
<feature type="transmembrane region" description="Helical" evidence="6">
    <location>
        <begin position="20"/>
        <end position="40"/>
    </location>
</feature>
<dbReference type="Proteomes" id="UP000885792">
    <property type="component" value="Unassembled WGS sequence"/>
</dbReference>
<dbReference type="EMBL" id="DRNB01000100">
    <property type="protein sequence ID" value="HHJ63793.1"/>
    <property type="molecule type" value="Genomic_DNA"/>
</dbReference>
<dbReference type="InterPro" id="IPR012902">
    <property type="entry name" value="N_methyl_site"/>
</dbReference>
<accession>A0A7C5Q2D3</accession>
<proteinExistence type="predicted"/>
<sequence>MRDFYEAFRRSERLNRERGFTLIELLVVIAIIAILAAIAIPQFAKYRMRAFNSAAESDLRNLATAQEALFADNMIYGVTEDGNTLPGSGSTGGNGAVVDGPTPAATEAQAGGLITATIPGTTQNVGIGIAVSNNVDVVASTPTDDLSNYVALAHHNQGDTVYGKDSDSTSIYRCKDDAFVGDTVGSIPVGAPGITPNNDDFNGVTCGDLGWIAQ</sequence>
<keyword evidence="3 6" id="KW-0812">Transmembrane</keyword>
<organism evidence="7">
    <name type="scientific">Aquifex aeolicus</name>
    <dbReference type="NCBI Taxonomy" id="63363"/>
    <lineage>
        <taxon>Bacteria</taxon>
        <taxon>Pseudomonadati</taxon>
        <taxon>Aquificota</taxon>
        <taxon>Aquificia</taxon>
        <taxon>Aquificales</taxon>
        <taxon>Aquificaceae</taxon>
        <taxon>Aquifex</taxon>
    </lineage>
</organism>
<comment type="subcellular location">
    <subcellularLocation>
        <location evidence="1">Membrane</location>
        <topology evidence="1">Single-pass membrane protein</topology>
    </subcellularLocation>
</comment>
<evidence type="ECO:0000256" key="4">
    <source>
        <dbReference type="ARBA" id="ARBA00022989"/>
    </source>
</evidence>
<reference evidence="7" key="1">
    <citation type="journal article" date="2020" name="mSystems">
        <title>Genome- and Community-Level Interaction Insights into Carbon Utilization and Element Cycling Functions of Hydrothermarchaeota in Hydrothermal Sediment.</title>
        <authorList>
            <person name="Zhou Z."/>
            <person name="Liu Y."/>
            <person name="Xu W."/>
            <person name="Pan J."/>
            <person name="Luo Z.H."/>
            <person name="Li M."/>
        </authorList>
    </citation>
    <scope>NUCLEOTIDE SEQUENCE [LARGE SCALE GENOMIC DNA]</scope>
    <source>
        <strain evidence="7">HyVt-501</strain>
    </source>
</reference>
<protein>
    <submittedName>
        <fullName evidence="7">Prepilin-type N-terminal cleavage/methylation domain-containing protein</fullName>
    </submittedName>
</protein>
<keyword evidence="2" id="KW-0488">Methylation</keyword>
<dbReference type="Pfam" id="PF07963">
    <property type="entry name" value="N_methyl"/>
    <property type="match status" value="1"/>
</dbReference>
<dbReference type="InterPro" id="IPR000983">
    <property type="entry name" value="Bac_GSPG_pilin"/>
</dbReference>
<comment type="caution">
    <text evidence="7">The sequence shown here is derived from an EMBL/GenBank/DDBJ whole genome shotgun (WGS) entry which is preliminary data.</text>
</comment>
<evidence type="ECO:0000256" key="3">
    <source>
        <dbReference type="ARBA" id="ARBA00022692"/>
    </source>
</evidence>